<evidence type="ECO:0000259" key="2">
    <source>
        <dbReference type="PROSITE" id="PS50994"/>
    </source>
</evidence>
<accession>A0ABX2FXL0</accession>
<organism evidence="3 4">
    <name type="scientific">Hymenobacter caeli</name>
    <dbReference type="NCBI Taxonomy" id="2735894"/>
    <lineage>
        <taxon>Bacteria</taxon>
        <taxon>Pseudomonadati</taxon>
        <taxon>Bacteroidota</taxon>
        <taxon>Cytophagia</taxon>
        <taxon>Cytophagales</taxon>
        <taxon>Hymenobacteraceae</taxon>
        <taxon>Hymenobacter</taxon>
    </lineage>
</organism>
<protein>
    <submittedName>
        <fullName evidence="3">Transposase InsO family protein</fullName>
    </submittedName>
</protein>
<dbReference type="InterPro" id="IPR012337">
    <property type="entry name" value="RNaseH-like_sf"/>
</dbReference>
<sequence>MAEVRENHPRMGGKKLYYLLKEQLVKQGIKLGRDALFDLLAANNLLIHRRKRKAITTFSRHKFRKYPNLIKDLAPLRPNQVWVADITYWFTEAGCLYISLLTDAYSHRIMGFAVAETLATVHSRRALEMALHQISKRAGRHLIHHNDRGIQYCSQEYLAPLAAWHVQVSMTENSDPLENPVAERINGILKQEYLSHQPVRSVEEAQQHLERAVFLYNYKRPHLSCNYQSPDEAHRSWGPLERRWKNYYKPPVANEPKDSTFRTTTETVNAGPDYH</sequence>
<evidence type="ECO:0000313" key="3">
    <source>
        <dbReference type="EMBL" id="NRT21137.1"/>
    </source>
</evidence>
<dbReference type="InterPro" id="IPR001584">
    <property type="entry name" value="Integrase_cat-core"/>
</dbReference>
<dbReference type="NCBIfam" id="NF033516">
    <property type="entry name" value="transpos_IS3"/>
    <property type="match status" value="1"/>
</dbReference>
<dbReference type="InterPro" id="IPR036397">
    <property type="entry name" value="RNaseH_sf"/>
</dbReference>
<dbReference type="Pfam" id="PF13683">
    <property type="entry name" value="rve_3"/>
    <property type="match status" value="1"/>
</dbReference>
<evidence type="ECO:0000256" key="1">
    <source>
        <dbReference type="SAM" id="MobiDB-lite"/>
    </source>
</evidence>
<dbReference type="PROSITE" id="PS50994">
    <property type="entry name" value="INTEGRASE"/>
    <property type="match status" value="1"/>
</dbReference>
<dbReference type="PANTHER" id="PTHR46889:SF5">
    <property type="entry name" value="INTEGRASE PROTEIN"/>
    <property type="match status" value="1"/>
</dbReference>
<feature type="region of interest" description="Disordered" evidence="1">
    <location>
        <begin position="251"/>
        <end position="275"/>
    </location>
</feature>
<feature type="domain" description="Integrase catalytic" evidence="2">
    <location>
        <begin position="74"/>
        <end position="238"/>
    </location>
</feature>
<dbReference type="SUPFAM" id="SSF53098">
    <property type="entry name" value="Ribonuclease H-like"/>
    <property type="match status" value="1"/>
</dbReference>
<dbReference type="Gene3D" id="3.30.420.10">
    <property type="entry name" value="Ribonuclease H-like superfamily/Ribonuclease H"/>
    <property type="match status" value="1"/>
</dbReference>
<dbReference type="InterPro" id="IPR050900">
    <property type="entry name" value="Transposase_IS3/IS150/IS904"/>
</dbReference>
<name>A0ABX2FXL0_9BACT</name>
<dbReference type="EMBL" id="JABSNP010000026">
    <property type="protein sequence ID" value="NRT21137.1"/>
    <property type="molecule type" value="Genomic_DNA"/>
</dbReference>
<evidence type="ECO:0000313" key="4">
    <source>
        <dbReference type="Proteomes" id="UP000779507"/>
    </source>
</evidence>
<dbReference type="PANTHER" id="PTHR46889">
    <property type="entry name" value="TRANSPOSASE INSF FOR INSERTION SEQUENCE IS3B-RELATED"/>
    <property type="match status" value="1"/>
</dbReference>
<comment type="caution">
    <text evidence="3">The sequence shown here is derived from an EMBL/GenBank/DDBJ whole genome shotgun (WGS) entry which is preliminary data.</text>
</comment>
<gene>
    <name evidence="3" type="ORF">HNP98_003982</name>
</gene>
<proteinExistence type="predicted"/>
<dbReference type="InterPro" id="IPR048020">
    <property type="entry name" value="Transpos_IS3"/>
</dbReference>
<keyword evidence="4" id="KW-1185">Reference proteome</keyword>
<reference evidence="3 4" key="1">
    <citation type="submission" date="2020-05" db="EMBL/GenBank/DDBJ databases">
        <title>Genomic Encyclopedia of Type Strains, Phase IV (KMG-V): Genome sequencing to study the core and pangenomes of soil and plant-associated prokaryotes.</title>
        <authorList>
            <person name="Whitman W."/>
        </authorList>
    </citation>
    <scope>NUCLEOTIDE SEQUENCE [LARGE SCALE GENOMIC DNA]</scope>
    <source>
        <strain evidence="3 4">9A</strain>
    </source>
</reference>
<dbReference type="Proteomes" id="UP000779507">
    <property type="component" value="Unassembled WGS sequence"/>
</dbReference>